<dbReference type="AlphaFoldDB" id="A0A182T6H4"/>
<evidence type="ECO:0000256" key="6">
    <source>
        <dbReference type="ARBA" id="ARBA00023242"/>
    </source>
</evidence>
<dbReference type="GO" id="GO:0005634">
    <property type="term" value="C:nucleus"/>
    <property type="evidence" value="ECO:0007669"/>
    <property type="project" value="UniProtKB-SubCell"/>
</dbReference>
<dbReference type="GO" id="GO:0008270">
    <property type="term" value="F:zinc ion binding"/>
    <property type="evidence" value="ECO:0007669"/>
    <property type="project" value="UniProtKB-KW"/>
</dbReference>
<dbReference type="PANTHER" id="PTHR24394">
    <property type="entry name" value="ZINC FINGER PROTEIN"/>
    <property type="match status" value="1"/>
</dbReference>
<evidence type="ECO:0000256" key="5">
    <source>
        <dbReference type="ARBA" id="ARBA00022833"/>
    </source>
</evidence>
<evidence type="ECO:0000256" key="3">
    <source>
        <dbReference type="ARBA" id="ARBA00022737"/>
    </source>
</evidence>
<accession>A0A182T6H4</accession>
<evidence type="ECO:0000256" key="7">
    <source>
        <dbReference type="PROSITE-ProRule" id="PRU00042"/>
    </source>
</evidence>
<dbReference type="PROSITE" id="PS50157">
    <property type="entry name" value="ZINC_FINGER_C2H2_2"/>
    <property type="match status" value="1"/>
</dbReference>
<dbReference type="Pfam" id="PF07776">
    <property type="entry name" value="zf-AD"/>
    <property type="match status" value="1"/>
</dbReference>
<dbReference type="EnsemblMetazoa" id="AMAM020630-RA">
    <property type="protein sequence ID" value="AMAM020630-PA"/>
    <property type="gene ID" value="AMAM020630"/>
</dbReference>
<dbReference type="GO" id="GO:0000981">
    <property type="term" value="F:DNA-binding transcription factor activity, RNA polymerase II-specific"/>
    <property type="evidence" value="ECO:0007669"/>
    <property type="project" value="TreeGrafter"/>
</dbReference>
<evidence type="ECO:0000313" key="10">
    <source>
        <dbReference type="EnsemblMetazoa" id="AMAM020630-PA"/>
    </source>
</evidence>
<dbReference type="PANTHER" id="PTHR24394:SF29">
    <property type="entry name" value="MYONEURIN"/>
    <property type="match status" value="1"/>
</dbReference>
<dbReference type="Gene3D" id="3.30.160.60">
    <property type="entry name" value="Classic Zinc Finger"/>
    <property type="match status" value="1"/>
</dbReference>
<feature type="domain" description="C2H2-type" evidence="9">
    <location>
        <begin position="249"/>
        <end position="277"/>
    </location>
</feature>
<evidence type="ECO:0000256" key="8">
    <source>
        <dbReference type="SAM" id="MobiDB-lite"/>
    </source>
</evidence>
<dbReference type="VEuPathDB" id="VectorBase:AMAM020630"/>
<keyword evidence="6" id="KW-0539">Nucleus</keyword>
<proteinExistence type="predicted"/>
<dbReference type="Proteomes" id="UP000075901">
    <property type="component" value="Unassembled WGS sequence"/>
</dbReference>
<dbReference type="InterPro" id="IPR013087">
    <property type="entry name" value="Znf_C2H2_type"/>
</dbReference>
<evidence type="ECO:0000259" key="9">
    <source>
        <dbReference type="PROSITE" id="PS50157"/>
    </source>
</evidence>
<dbReference type="SMART" id="SM00355">
    <property type="entry name" value="ZnF_C2H2"/>
    <property type="match status" value="4"/>
</dbReference>
<evidence type="ECO:0000256" key="2">
    <source>
        <dbReference type="ARBA" id="ARBA00022723"/>
    </source>
</evidence>
<evidence type="ECO:0000256" key="4">
    <source>
        <dbReference type="ARBA" id="ARBA00022771"/>
    </source>
</evidence>
<dbReference type="Gene3D" id="3.40.1800.20">
    <property type="match status" value="1"/>
</dbReference>
<keyword evidence="4 7" id="KW-0863">Zinc-finger</keyword>
<keyword evidence="5" id="KW-0862">Zinc</keyword>
<dbReference type="SMART" id="SM00868">
    <property type="entry name" value="zf-AD"/>
    <property type="match status" value="1"/>
</dbReference>
<dbReference type="InterPro" id="IPR012934">
    <property type="entry name" value="Znf_AD"/>
</dbReference>
<reference evidence="10" key="2">
    <citation type="submission" date="2020-05" db="UniProtKB">
        <authorList>
            <consortium name="EnsemblMetazoa"/>
        </authorList>
    </citation>
    <scope>IDENTIFICATION</scope>
    <source>
        <strain evidence="10">maculatus3</strain>
    </source>
</reference>
<feature type="compositionally biased region" description="Acidic residues" evidence="8">
    <location>
        <begin position="83"/>
        <end position="92"/>
    </location>
</feature>
<dbReference type="SUPFAM" id="SSF57667">
    <property type="entry name" value="beta-beta-alpha zinc fingers"/>
    <property type="match status" value="1"/>
</dbReference>
<dbReference type="PROSITE" id="PS00028">
    <property type="entry name" value="ZINC_FINGER_C2H2_1"/>
    <property type="match status" value="2"/>
</dbReference>
<evidence type="ECO:0000313" key="11">
    <source>
        <dbReference type="Proteomes" id="UP000075901"/>
    </source>
</evidence>
<protein>
    <recommendedName>
        <fullName evidence="9">C2H2-type domain-containing protein</fullName>
    </recommendedName>
</protein>
<organism evidence="10 11">
    <name type="scientific">Anopheles maculatus</name>
    <dbReference type="NCBI Taxonomy" id="74869"/>
    <lineage>
        <taxon>Eukaryota</taxon>
        <taxon>Metazoa</taxon>
        <taxon>Ecdysozoa</taxon>
        <taxon>Arthropoda</taxon>
        <taxon>Hexapoda</taxon>
        <taxon>Insecta</taxon>
        <taxon>Pterygota</taxon>
        <taxon>Neoptera</taxon>
        <taxon>Endopterygota</taxon>
        <taxon>Diptera</taxon>
        <taxon>Nematocera</taxon>
        <taxon>Culicoidea</taxon>
        <taxon>Culicidae</taxon>
        <taxon>Anophelinae</taxon>
        <taxon>Anopheles</taxon>
        <taxon>Anopheles maculatus group</taxon>
    </lineage>
</organism>
<feature type="region of interest" description="Disordered" evidence="8">
    <location>
        <begin position="76"/>
        <end position="124"/>
    </location>
</feature>
<comment type="subcellular location">
    <subcellularLocation>
        <location evidence="1">Nucleus</location>
    </subcellularLocation>
</comment>
<reference evidence="11" key="1">
    <citation type="submission" date="2013-09" db="EMBL/GenBank/DDBJ databases">
        <title>The Genome Sequence of Anopheles maculatus species B.</title>
        <authorList>
            <consortium name="The Broad Institute Genomics Platform"/>
            <person name="Neafsey D.E."/>
            <person name="Besansky N."/>
            <person name="Howell P."/>
            <person name="Walton C."/>
            <person name="Young S.K."/>
            <person name="Zeng Q."/>
            <person name="Gargeya S."/>
            <person name="Fitzgerald M."/>
            <person name="Haas B."/>
            <person name="Abouelleil A."/>
            <person name="Allen A.W."/>
            <person name="Alvarado L."/>
            <person name="Arachchi H.M."/>
            <person name="Berlin A.M."/>
            <person name="Chapman S.B."/>
            <person name="Gainer-Dewar J."/>
            <person name="Goldberg J."/>
            <person name="Griggs A."/>
            <person name="Gujja S."/>
            <person name="Hansen M."/>
            <person name="Howarth C."/>
            <person name="Imamovic A."/>
            <person name="Ireland A."/>
            <person name="Larimer J."/>
            <person name="McCowan C."/>
            <person name="Murphy C."/>
            <person name="Pearson M."/>
            <person name="Poon T.W."/>
            <person name="Priest M."/>
            <person name="Roberts A."/>
            <person name="Saif S."/>
            <person name="Shea T."/>
            <person name="Sisk P."/>
            <person name="Sykes S."/>
            <person name="Wortman J."/>
            <person name="Nusbaum C."/>
            <person name="Birren B."/>
        </authorList>
    </citation>
    <scope>NUCLEOTIDE SEQUENCE [LARGE SCALE GENOMIC DNA]</scope>
    <source>
        <strain evidence="11">maculatus3</strain>
    </source>
</reference>
<dbReference type="InterPro" id="IPR036236">
    <property type="entry name" value="Znf_C2H2_sf"/>
</dbReference>
<name>A0A182T6H4_9DIPT</name>
<keyword evidence="3" id="KW-0677">Repeat</keyword>
<sequence>MAMATKCEVCLSVAGCEFKEIFTDENRHIVGIVAKHLWFELAETPESRWLCSKCWNALEEFHTFYCEIETARRRQASPAQIDKEEDDEEDVSDPTAPTSDDEALHGNGSDCSSGDSGGRLEKKSKKLHHIDEEAKQTKAIAQKQEDESLHSFYKRIVCEVCDNQRMMVGEPQIDFGTWRALLRHTKEVHRHDKVYVKCPLCELKLRTKQTLLQHKDCHENPEKYRCMLCAEIHQNMKEHLQNKHQERQFCCDVCGKKFPFKKRLTVHMKKMHVEKDIICDQCQK</sequence>
<keyword evidence="11" id="KW-1185">Reference proteome</keyword>
<evidence type="ECO:0000256" key="1">
    <source>
        <dbReference type="ARBA" id="ARBA00004123"/>
    </source>
</evidence>
<keyword evidence="2" id="KW-0479">Metal-binding</keyword>